<keyword evidence="5" id="KW-1185">Reference proteome</keyword>
<dbReference type="PROSITE" id="PS51752">
    <property type="entry name" value="JACALIN_LECTIN"/>
    <property type="match status" value="1"/>
</dbReference>
<dbReference type="Proteomes" id="UP001172457">
    <property type="component" value="Unassembled WGS sequence"/>
</dbReference>
<evidence type="ECO:0000259" key="3">
    <source>
        <dbReference type="PROSITE" id="PS51752"/>
    </source>
</evidence>
<gene>
    <name evidence="4" type="ORF">OSB04_un000375</name>
</gene>
<sequence>MAIVMTGAWGSTDGISKWSIPDDLYRIKKIYIAAGSEDCVHSIMFSYEDINGRLQTTNKFGGDGGEQYTITIGDNEEITRISGTFGEHDNVTVITSLAFGTNQGDYGPFGKTVGTNFSLGVIKGKFFGFYGTYGNYVESFGATINPPPYN</sequence>
<organism evidence="4 5">
    <name type="scientific">Centaurea solstitialis</name>
    <name type="common">yellow star-thistle</name>
    <dbReference type="NCBI Taxonomy" id="347529"/>
    <lineage>
        <taxon>Eukaryota</taxon>
        <taxon>Viridiplantae</taxon>
        <taxon>Streptophyta</taxon>
        <taxon>Embryophyta</taxon>
        <taxon>Tracheophyta</taxon>
        <taxon>Spermatophyta</taxon>
        <taxon>Magnoliopsida</taxon>
        <taxon>eudicotyledons</taxon>
        <taxon>Gunneridae</taxon>
        <taxon>Pentapetalae</taxon>
        <taxon>asterids</taxon>
        <taxon>campanulids</taxon>
        <taxon>Asterales</taxon>
        <taxon>Asteraceae</taxon>
        <taxon>Carduoideae</taxon>
        <taxon>Cardueae</taxon>
        <taxon>Centaureinae</taxon>
        <taxon>Centaurea</taxon>
    </lineage>
</organism>
<evidence type="ECO:0000256" key="2">
    <source>
        <dbReference type="ARBA" id="ARBA00022734"/>
    </source>
</evidence>
<dbReference type="EMBL" id="JARYMX010000022">
    <property type="protein sequence ID" value="KAJ9536440.1"/>
    <property type="molecule type" value="Genomic_DNA"/>
</dbReference>
<dbReference type="InterPro" id="IPR036404">
    <property type="entry name" value="Jacalin-like_lectin_dom_sf"/>
</dbReference>
<feature type="domain" description="Jacalin-type lectin" evidence="3">
    <location>
        <begin position="3"/>
        <end position="146"/>
    </location>
</feature>
<protein>
    <recommendedName>
        <fullName evidence="3">Jacalin-type lectin domain-containing protein</fullName>
    </recommendedName>
</protein>
<keyword evidence="2" id="KW-0430">Lectin</keyword>
<dbReference type="InterPro" id="IPR001229">
    <property type="entry name" value="Jacalin-like_lectin_dom"/>
</dbReference>
<accession>A0AA38SHU7</accession>
<evidence type="ECO:0000313" key="4">
    <source>
        <dbReference type="EMBL" id="KAJ9536440.1"/>
    </source>
</evidence>
<comment type="similarity">
    <text evidence="1">Belongs to the jacalin lectin family.</text>
</comment>
<dbReference type="AlphaFoldDB" id="A0AA38SHU7"/>
<dbReference type="SMART" id="SM00915">
    <property type="entry name" value="Jacalin"/>
    <property type="match status" value="1"/>
</dbReference>
<proteinExistence type="inferred from homology"/>
<name>A0AA38SHU7_9ASTR</name>
<dbReference type="CDD" id="cd09612">
    <property type="entry name" value="Jacalin"/>
    <property type="match status" value="1"/>
</dbReference>
<dbReference type="SUPFAM" id="SSF51101">
    <property type="entry name" value="Mannose-binding lectins"/>
    <property type="match status" value="1"/>
</dbReference>
<comment type="caution">
    <text evidence="4">The sequence shown here is derived from an EMBL/GenBank/DDBJ whole genome shotgun (WGS) entry which is preliminary data.</text>
</comment>
<dbReference type="GO" id="GO:0030246">
    <property type="term" value="F:carbohydrate binding"/>
    <property type="evidence" value="ECO:0007669"/>
    <property type="project" value="UniProtKB-KW"/>
</dbReference>
<dbReference type="Gene3D" id="2.100.10.30">
    <property type="entry name" value="Jacalin-like lectin domain"/>
    <property type="match status" value="1"/>
</dbReference>
<dbReference type="InterPro" id="IPR033734">
    <property type="entry name" value="Jacalin-like_lectin_dom_plant"/>
</dbReference>
<reference evidence="4" key="1">
    <citation type="submission" date="2023-03" db="EMBL/GenBank/DDBJ databases">
        <title>Chromosome-scale reference genome and RAD-based genetic map of yellow starthistle (Centaurea solstitialis) reveal putative structural variation and QTLs associated with invader traits.</title>
        <authorList>
            <person name="Reatini B."/>
            <person name="Cang F.A."/>
            <person name="Jiang Q."/>
            <person name="Mckibben M.T.W."/>
            <person name="Barker M.S."/>
            <person name="Rieseberg L.H."/>
            <person name="Dlugosch K.M."/>
        </authorList>
    </citation>
    <scope>NUCLEOTIDE SEQUENCE</scope>
    <source>
        <strain evidence="4">CAN-66</strain>
        <tissue evidence="4">Leaf</tissue>
    </source>
</reference>
<evidence type="ECO:0000313" key="5">
    <source>
        <dbReference type="Proteomes" id="UP001172457"/>
    </source>
</evidence>
<dbReference type="PANTHER" id="PTHR46506">
    <property type="entry name" value="OS05G0143600 PROTEIN"/>
    <property type="match status" value="1"/>
</dbReference>
<dbReference type="Pfam" id="PF01419">
    <property type="entry name" value="Jacalin"/>
    <property type="match status" value="1"/>
</dbReference>
<evidence type="ECO:0000256" key="1">
    <source>
        <dbReference type="ARBA" id="ARBA00006568"/>
    </source>
</evidence>